<evidence type="ECO:0000313" key="2">
    <source>
        <dbReference type="Proteomes" id="UP001139344"/>
    </source>
</evidence>
<comment type="caution">
    <text evidence="1">The sequence shown here is derived from an EMBL/GenBank/DDBJ whole genome shotgun (WGS) entry which is preliminary data.</text>
</comment>
<dbReference type="SUPFAM" id="SSF46689">
    <property type="entry name" value="Homeodomain-like"/>
    <property type="match status" value="1"/>
</dbReference>
<evidence type="ECO:0000313" key="1">
    <source>
        <dbReference type="EMBL" id="MCG9970296.1"/>
    </source>
</evidence>
<dbReference type="RefSeq" id="WP_240095435.1">
    <property type="nucleotide sequence ID" value="NZ_JAJSON010000005.1"/>
</dbReference>
<name>A0A9X1UUD4_9FLAO</name>
<organism evidence="1 2">
    <name type="scientific">Christiangramia crocea</name>
    <dbReference type="NCBI Taxonomy" id="2904124"/>
    <lineage>
        <taxon>Bacteria</taxon>
        <taxon>Pseudomonadati</taxon>
        <taxon>Bacteroidota</taxon>
        <taxon>Flavobacteriia</taxon>
        <taxon>Flavobacteriales</taxon>
        <taxon>Flavobacteriaceae</taxon>
        <taxon>Christiangramia</taxon>
    </lineage>
</organism>
<dbReference type="Proteomes" id="UP001139344">
    <property type="component" value="Unassembled WGS sequence"/>
</dbReference>
<proteinExistence type="predicted"/>
<dbReference type="EMBL" id="JAJSON010000005">
    <property type="protein sequence ID" value="MCG9970296.1"/>
    <property type="molecule type" value="Genomic_DNA"/>
</dbReference>
<dbReference type="InterPro" id="IPR009057">
    <property type="entry name" value="Homeodomain-like_sf"/>
</dbReference>
<dbReference type="Gene3D" id="1.10.357.10">
    <property type="entry name" value="Tetracycline Repressor, domain 2"/>
    <property type="match status" value="1"/>
</dbReference>
<reference evidence="1" key="1">
    <citation type="submission" date="2021-12" db="EMBL/GenBank/DDBJ databases">
        <title>Description of Gramella crocea sp. nov., a new bacterium isolated from activated sludge.</title>
        <authorList>
            <person name="Zhang X."/>
        </authorList>
    </citation>
    <scope>NUCLEOTIDE SEQUENCE</scope>
    <source>
        <strain evidence="1">YB25</strain>
    </source>
</reference>
<accession>A0A9X1UUD4</accession>
<gene>
    <name evidence="1" type="ORF">LU635_01500</name>
</gene>
<sequence>MKYLLQDLKISVNDKVYIKDPESTALGRRIVENGILLIHEIGFENFTFKKLGIKIKSNESSIYRYFENKHKLLVYLTSWYWGWKEYQLVFATNSITDPSQKLLKAIEVVTETVKKDDSFGHINEVALNQIIINESSKSFLTKEVDDENREGYFLVYKRLVHRIREMILEVQSSYPYPGSLASMIIEGALHQHFLKDHFTSITDCNKKVMPPVYFRHLIISVLNMKDNV</sequence>
<keyword evidence="2" id="KW-1185">Reference proteome</keyword>
<dbReference type="AlphaFoldDB" id="A0A9X1UUD4"/>
<protein>
    <submittedName>
        <fullName evidence="1">TetR/AcrR family transcriptional regulator</fullName>
    </submittedName>
</protein>